<dbReference type="Proteomes" id="UP001156691">
    <property type="component" value="Unassembled WGS sequence"/>
</dbReference>
<dbReference type="GO" id="GO:0016757">
    <property type="term" value="F:glycosyltransferase activity"/>
    <property type="evidence" value="ECO:0007669"/>
    <property type="project" value="UniProtKB-KW"/>
</dbReference>
<keyword evidence="3" id="KW-1185">Reference proteome</keyword>
<reference evidence="3" key="1">
    <citation type="journal article" date="2019" name="Int. J. Syst. Evol. Microbiol.">
        <title>The Global Catalogue of Microorganisms (GCM) 10K type strain sequencing project: providing services to taxonomists for standard genome sequencing and annotation.</title>
        <authorList>
            <consortium name="The Broad Institute Genomics Platform"/>
            <consortium name="The Broad Institute Genome Sequencing Center for Infectious Disease"/>
            <person name="Wu L."/>
            <person name="Ma J."/>
        </authorList>
    </citation>
    <scope>NUCLEOTIDE SEQUENCE [LARGE SCALE GENOMIC DNA]</scope>
    <source>
        <strain evidence="3">NBRC 112416</strain>
    </source>
</reference>
<feature type="domain" description="Phosphoribosyltransferase" evidence="1">
    <location>
        <begin position="7"/>
        <end position="169"/>
    </location>
</feature>
<dbReference type="SUPFAM" id="SSF53271">
    <property type="entry name" value="PRTase-like"/>
    <property type="match status" value="1"/>
</dbReference>
<evidence type="ECO:0000259" key="1">
    <source>
        <dbReference type="Pfam" id="PF00156"/>
    </source>
</evidence>
<proteinExistence type="predicted"/>
<keyword evidence="2" id="KW-0808">Transferase</keyword>
<dbReference type="EMBL" id="BSNS01000009">
    <property type="protein sequence ID" value="GLQ54804.1"/>
    <property type="molecule type" value="Genomic_DNA"/>
</dbReference>
<dbReference type="InterPro" id="IPR000836">
    <property type="entry name" value="PRTase_dom"/>
</dbReference>
<comment type="caution">
    <text evidence="2">The sequence shown here is derived from an EMBL/GenBank/DDBJ whole genome shotgun (WGS) entry which is preliminary data.</text>
</comment>
<dbReference type="RefSeq" id="WP_284340248.1">
    <property type="nucleotide sequence ID" value="NZ_BSNS01000009.1"/>
</dbReference>
<keyword evidence="2" id="KW-0328">Glycosyltransferase</keyword>
<protein>
    <submittedName>
        <fullName evidence="2">Phosphoribosyltransferase</fullName>
    </submittedName>
</protein>
<evidence type="ECO:0000313" key="3">
    <source>
        <dbReference type="Proteomes" id="UP001156691"/>
    </source>
</evidence>
<dbReference type="CDD" id="cd06223">
    <property type="entry name" value="PRTases_typeI"/>
    <property type="match status" value="1"/>
</dbReference>
<dbReference type="InterPro" id="IPR029057">
    <property type="entry name" value="PRTase-like"/>
</dbReference>
<dbReference type="Gene3D" id="3.30.1310.20">
    <property type="entry name" value="PRTase-like"/>
    <property type="match status" value="1"/>
</dbReference>
<dbReference type="Pfam" id="PF00156">
    <property type="entry name" value="Pribosyltran"/>
    <property type="match status" value="1"/>
</dbReference>
<name>A0ABQ5W414_9HYPH</name>
<sequence>MFTDRREAGRLLAQHLEEFSGKDSVVLALPRGGVPVAAEICAAIGAPLGLLPVRKIGLPGQSELAVGAIARHNKEARDINADILAATGLGEDEIKTLTERARQELEVRTRKLLPDGAALLDPKGKTAILVDDGIATGATMRAAIEAMRLEGAREVIVAVPVGAPDVVADMAKRVDKIVCPSQPRPFRSVGEHYLQFGQVEDEEVRQTLDQFNRRQQ</sequence>
<organism evidence="2 3">
    <name type="scientific">Devosia nitrariae</name>
    <dbReference type="NCBI Taxonomy" id="2071872"/>
    <lineage>
        <taxon>Bacteria</taxon>
        <taxon>Pseudomonadati</taxon>
        <taxon>Pseudomonadota</taxon>
        <taxon>Alphaproteobacteria</taxon>
        <taxon>Hyphomicrobiales</taxon>
        <taxon>Devosiaceae</taxon>
        <taxon>Devosia</taxon>
    </lineage>
</organism>
<dbReference type="Gene3D" id="3.40.50.2020">
    <property type="match status" value="1"/>
</dbReference>
<evidence type="ECO:0000313" key="2">
    <source>
        <dbReference type="EMBL" id="GLQ54804.1"/>
    </source>
</evidence>
<accession>A0ABQ5W414</accession>
<gene>
    <name evidence="2" type="ORF">GCM10010862_20630</name>
</gene>